<comment type="caution">
    <text evidence="1">The sequence shown here is derived from an EMBL/GenBank/DDBJ whole genome shotgun (WGS) entry which is preliminary data.</text>
</comment>
<evidence type="ECO:0000313" key="2">
    <source>
        <dbReference type="Proteomes" id="UP001064262"/>
    </source>
</evidence>
<proteinExistence type="predicted"/>
<dbReference type="Proteomes" id="UP001064262">
    <property type="component" value="Unassembled WGS sequence"/>
</dbReference>
<accession>A0A9J6PZ01</accession>
<dbReference type="EMBL" id="JAODIM010000043">
    <property type="protein sequence ID" value="MCU5780132.1"/>
    <property type="molecule type" value="Genomic_DNA"/>
</dbReference>
<protein>
    <submittedName>
        <fullName evidence="1">Uncharacterized protein</fullName>
    </submittedName>
</protein>
<evidence type="ECO:0000313" key="1">
    <source>
        <dbReference type="EMBL" id="MCU5780132.1"/>
    </source>
</evidence>
<name>A0A9J6PZ01_9GAMM</name>
<organism evidence="1 2">
    <name type="scientific">Winslowiella arboricola</name>
    <dbReference type="NCBI Taxonomy" id="2978220"/>
    <lineage>
        <taxon>Bacteria</taxon>
        <taxon>Pseudomonadati</taxon>
        <taxon>Pseudomonadota</taxon>
        <taxon>Gammaproteobacteria</taxon>
        <taxon>Enterobacterales</taxon>
        <taxon>Erwiniaceae</taxon>
        <taxon>Winslowiella</taxon>
    </lineage>
</organism>
<reference evidence="1" key="1">
    <citation type="submission" date="2022-09" db="EMBL/GenBank/DDBJ databases">
        <title>Winslowiella arboricola sp. nov., isolated from bleeding cankers on broadleaf hosts.</title>
        <authorList>
            <person name="Brady C."/>
            <person name="Kaur S."/>
            <person name="Crampton B."/>
            <person name="Maddock D."/>
            <person name="Arnold D."/>
            <person name="Denman S."/>
        </authorList>
    </citation>
    <scope>NUCLEOTIDE SEQUENCE</scope>
    <source>
        <strain evidence="1">BAC 15a-03b</strain>
    </source>
</reference>
<gene>
    <name evidence="1" type="ORF">N5923_21810</name>
</gene>
<dbReference type="AlphaFoldDB" id="A0A9J6PZ01"/>
<dbReference type="RefSeq" id="WP_267143989.1">
    <property type="nucleotide sequence ID" value="NZ_JAODIL010000080.1"/>
</dbReference>
<sequence length="121" mass="14224">MDIREIRRTRLRQWFSGQPLPEKEKSYLSQLINGKSSFGEKAARRIEHDYGMPLKHLDSVSSSDKESENIELDENEKALIACFRRFPDAGKREMMALFRDKAEEYDRLFDELAKLRQAAKN</sequence>
<keyword evidence="2" id="KW-1185">Reference proteome</keyword>